<accession>A0A8J3QTS2</accession>
<dbReference type="RefSeq" id="WP_203919928.1">
    <property type="nucleotide sequence ID" value="NZ_BONZ01000042.1"/>
</dbReference>
<protein>
    <submittedName>
        <fullName evidence="1">Uncharacterized protein</fullName>
    </submittedName>
</protein>
<evidence type="ECO:0000313" key="2">
    <source>
        <dbReference type="Proteomes" id="UP000642748"/>
    </source>
</evidence>
<evidence type="ECO:0000313" key="1">
    <source>
        <dbReference type="EMBL" id="GIH16336.1"/>
    </source>
</evidence>
<name>A0A8J3QTS2_9ACTN</name>
<sequence length="289" mass="31197">MTTVVDERAVRRIPWPTTALAAAERAFELLTCQPDPLVLDCRGVPDLPQREIPVGELRDLLVCDQTGPQTRDAVWRRLVELARSGAPAWRIAAVGMAMPGLRRAAGLLARGWHGDSCDRDSEMVAGFLNRLADIDLAHDRIAGKLVDAAARSVKDAMQREASAPVVTVHATWSLPPRPPADHPEWVLVRAVAAGVLSPEDWYLISRTRLENETVQTAGARLGISAAVAGAWRRQAERRLVTAIAGGELDRVSIIEAAARAVRKRATRRRVAPRAAATSRAVAVPGTPAA</sequence>
<gene>
    <name evidence="1" type="ORF">Raf01_45080</name>
</gene>
<reference evidence="1" key="1">
    <citation type="submission" date="2021-01" db="EMBL/GenBank/DDBJ databases">
        <title>Whole genome shotgun sequence of Rugosimonospora africana NBRC 104875.</title>
        <authorList>
            <person name="Komaki H."/>
            <person name="Tamura T."/>
        </authorList>
    </citation>
    <scope>NUCLEOTIDE SEQUENCE</scope>
    <source>
        <strain evidence="1">NBRC 104875</strain>
    </source>
</reference>
<comment type="caution">
    <text evidence="1">The sequence shown here is derived from an EMBL/GenBank/DDBJ whole genome shotgun (WGS) entry which is preliminary data.</text>
</comment>
<organism evidence="1 2">
    <name type="scientific">Rugosimonospora africana</name>
    <dbReference type="NCBI Taxonomy" id="556532"/>
    <lineage>
        <taxon>Bacteria</taxon>
        <taxon>Bacillati</taxon>
        <taxon>Actinomycetota</taxon>
        <taxon>Actinomycetes</taxon>
        <taxon>Micromonosporales</taxon>
        <taxon>Micromonosporaceae</taxon>
        <taxon>Rugosimonospora</taxon>
    </lineage>
</organism>
<keyword evidence="2" id="KW-1185">Reference proteome</keyword>
<proteinExistence type="predicted"/>
<dbReference type="EMBL" id="BONZ01000042">
    <property type="protein sequence ID" value="GIH16336.1"/>
    <property type="molecule type" value="Genomic_DNA"/>
</dbReference>
<dbReference type="Proteomes" id="UP000642748">
    <property type="component" value="Unassembled WGS sequence"/>
</dbReference>
<dbReference type="AlphaFoldDB" id="A0A8J3QTS2"/>